<comment type="similarity">
    <text evidence="9">Belongs to the carbohydrate kinase PfkB family. Ribokinase subfamily.</text>
</comment>
<dbReference type="PANTHER" id="PTHR10584:SF166">
    <property type="entry name" value="RIBOKINASE"/>
    <property type="match status" value="1"/>
</dbReference>
<comment type="subunit">
    <text evidence="9">Homodimer.</text>
</comment>
<feature type="binding site" evidence="9">
    <location>
        <position position="289"/>
    </location>
    <ligand>
        <name>K(+)</name>
        <dbReference type="ChEBI" id="CHEBI:29103"/>
    </ligand>
</feature>
<organism evidence="11 12">
    <name type="scientific">Mycolicibacterium madagascariense</name>
    <dbReference type="NCBI Taxonomy" id="212765"/>
    <lineage>
        <taxon>Bacteria</taxon>
        <taxon>Bacillati</taxon>
        <taxon>Actinomycetota</taxon>
        <taxon>Actinomycetes</taxon>
        <taxon>Mycobacteriales</taxon>
        <taxon>Mycobacteriaceae</taxon>
        <taxon>Mycolicibacterium</taxon>
    </lineage>
</organism>
<dbReference type="GO" id="GO:0019303">
    <property type="term" value="P:D-ribose catabolic process"/>
    <property type="evidence" value="ECO:0007669"/>
    <property type="project" value="UniProtKB-UniRule"/>
</dbReference>
<reference evidence="11 12" key="1">
    <citation type="journal article" date="2019" name="Emerg. Microbes Infect.">
        <title>Comprehensive subspecies identification of 175 nontuberculous mycobacteria species based on 7547 genomic profiles.</title>
        <authorList>
            <person name="Matsumoto Y."/>
            <person name="Kinjo T."/>
            <person name="Motooka D."/>
            <person name="Nabeya D."/>
            <person name="Jung N."/>
            <person name="Uechi K."/>
            <person name="Horii T."/>
            <person name="Iida T."/>
            <person name="Fujita J."/>
            <person name="Nakamura S."/>
        </authorList>
    </citation>
    <scope>NUCLEOTIDE SEQUENCE [LARGE SCALE GENOMIC DNA]</scope>
    <source>
        <strain evidence="11 12">JCM 13574</strain>
    </source>
</reference>
<evidence type="ECO:0000256" key="4">
    <source>
        <dbReference type="ARBA" id="ARBA00022777"/>
    </source>
</evidence>
<comment type="caution">
    <text evidence="9">Lacks conserved residue(s) required for the propagation of feature annotation.</text>
</comment>
<feature type="binding site" evidence="9">
    <location>
        <position position="250"/>
    </location>
    <ligand>
        <name>substrate</name>
    </ligand>
</feature>
<protein>
    <recommendedName>
        <fullName evidence="9">Ribokinase</fullName>
        <shortName evidence="9">RK</shortName>
        <ecNumber evidence="9">2.7.1.15</ecNumber>
    </recommendedName>
</protein>
<dbReference type="InterPro" id="IPR029056">
    <property type="entry name" value="Ribokinase-like"/>
</dbReference>
<evidence type="ECO:0000256" key="1">
    <source>
        <dbReference type="ARBA" id="ARBA00022679"/>
    </source>
</evidence>
<dbReference type="EMBL" id="AP022610">
    <property type="protein sequence ID" value="BBZ28122.1"/>
    <property type="molecule type" value="Genomic_DNA"/>
</dbReference>
<dbReference type="KEGG" id="mmag:MMAD_24170"/>
<keyword evidence="12" id="KW-1185">Reference proteome</keyword>
<dbReference type="EC" id="2.7.1.15" evidence="9"/>
<keyword evidence="9" id="KW-0963">Cytoplasm</keyword>
<proteinExistence type="inferred from homology"/>
<evidence type="ECO:0000256" key="8">
    <source>
        <dbReference type="ARBA" id="ARBA00023277"/>
    </source>
</evidence>
<feature type="binding site" evidence="9">
    <location>
        <begin position="217"/>
        <end position="222"/>
    </location>
    <ligand>
        <name>ATP</name>
        <dbReference type="ChEBI" id="CHEBI:30616"/>
    </ligand>
</feature>
<evidence type="ECO:0000256" key="9">
    <source>
        <dbReference type="HAMAP-Rule" id="MF_01987"/>
    </source>
</evidence>
<dbReference type="PRINTS" id="PR00990">
    <property type="entry name" value="RIBOKINASE"/>
</dbReference>
<dbReference type="InterPro" id="IPR002139">
    <property type="entry name" value="Ribo/fructo_kinase"/>
</dbReference>
<feature type="binding site" evidence="9">
    <location>
        <position position="246"/>
    </location>
    <ligand>
        <name>K(+)</name>
        <dbReference type="ChEBI" id="CHEBI:29103"/>
    </ligand>
</feature>
<dbReference type="InterPro" id="IPR011877">
    <property type="entry name" value="Ribokinase"/>
</dbReference>
<keyword evidence="7 9" id="KW-0630">Potassium</keyword>
<comment type="pathway">
    <text evidence="9">Carbohydrate metabolism; D-ribose degradation; D-ribose 5-phosphate from beta-D-ribopyranose: step 2/2.</text>
</comment>
<comment type="catalytic activity">
    <reaction evidence="9">
        <text>D-ribose + ATP = D-ribose 5-phosphate + ADP + H(+)</text>
        <dbReference type="Rhea" id="RHEA:13697"/>
        <dbReference type="ChEBI" id="CHEBI:15378"/>
        <dbReference type="ChEBI" id="CHEBI:30616"/>
        <dbReference type="ChEBI" id="CHEBI:47013"/>
        <dbReference type="ChEBI" id="CHEBI:78346"/>
        <dbReference type="ChEBI" id="CHEBI:456216"/>
        <dbReference type="EC" id="2.7.1.15"/>
    </reaction>
</comment>
<dbReference type="SUPFAM" id="SSF53613">
    <property type="entry name" value="Ribokinase-like"/>
    <property type="match status" value="1"/>
</dbReference>
<feature type="binding site" evidence="9">
    <location>
        <begin position="14"/>
        <end position="16"/>
    </location>
    <ligand>
        <name>substrate</name>
    </ligand>
</feature>
<dbReference type="Gene3D" id="3.40.1190.20">
    <property type="match status" value="1"/>
</dbReference>
<keyword evidence="3 9" id="KW-0547">Nucleotide-binding</keyword>
<feature type="binding site" evidence="9">
    <location>
        <position position="283"/>
    </location>
    <ligand>
        <name>K(+)</name>
        <dbReference type="ChEBI" id="CHEBI:29103"/>
    </ligand>
</feature>
<evidence type="ECO:0000256" key="7">
    <source>
        <dbReference type="ARBA" id="ARBA00022958"/>
    </source>
</evidence>
<feature type="binding site" evidence="9">
    <location>
        <begin position="249"/>
        <end position="250"/>
    </location>
    <ligand>
        <name>ATP</name>
        <dbReference type="ChEBI" id="CHEBI:30616"/>
    </ligand>
</feature>
<gene>
    <name evidence="9 11" type="primary">rbsK</name>
    <name evidence="11" type="ORF">MMAD_24170</name>
</gene>
<keyword evidence="5 9" id="KW-0067">ATP-binding</keyword>
<keyword evidence="1 9" id="KW-0808">Transferase</keyword>
<feature type="binding site" evidence="9">
    <location>
        <position position="244"/>
    </location>
    <ligand>
        <name>K(+)</name>
        <dbReference type="ChEBI" id="CHEBI:29103"/>
    </ligand>
</feature>
<evidence type="ECO:0000256" key="3">
    <source>
        <dbReference type="ARBA" id="ARBA00022741"/>
    </source>
</evidence>
<feature type="binding site" evidence="9">
    <location>
        <position position="139"/>
    </location>
    <ligand>
        <name>substrate</name>
    </ligand>
</feature>
<comment type="cofactor">
    <cofactor evidence="9">
        <name>Mg(2+)</name>
        <dbReference type="ChEBI" id="CHEBI:18420"/>
    </cofactor>
    <text evidence="9">Requires a divalent cation, most likely magnesium in vivo, as an electrophilic catalyst to aid phosphoryl group transfer. It is the chelate of the metal and the nucleotide that is the actual substrate.</text>
</comment>
<name>A0A7I7XG04_9MYCO</name>
<feature type="active site" description="Proton acceptor" evidence="9">
    <location>
        <position position="250"/>
    </location>
</feature>
<dbReference type="InterPro" id="IPR011611">
    <property type="entry name" value="PfkB_dom"/>
</dbReference>
<dbReference type="AlphaFoldDB" id="A0A7I7XG04"/>
<evidence type="ECO:0000256" key="2">
    <source>
        <dbReference type="ARBA" id="ARBA00022723"/>
    </source>
</evidence>
<feature type="binding site" evidence="9">
    <location>
        <position position="280"/>
    </location>
    <ligand>
        <name>K(+)</name>
        <dbReference type="ChEBI" id="CHEBI:29103"/>
    </ligand>
</feature>
<dbReference type="UniPathway" id="UPA00916">
    <property type="reaction ID" value="UER00889"/>
</dbReference>
<dbReference type="HAMAP" id="MF_01987">
    <property type="entry name" value="Ribokinase"/>
    <property type="match status" value="1"/>
</dbReference>
<comment type="activity regulation">
    <text evidence="9">Activated by a monovalent cation that binds near, but not in, the active site. The most likely occupant of the site in vivo is potassium. Ion binding induces a conformational change that may alter substrate affinity.</text>
</comment>
<evidence type="ECO:0000256" key="5">
    <source>
        <dbReference type="ARBA" id="ARBA00022840"/>
    </source>
</evidence>
<keyword evidence="4 9" id="KW-0418">Kinase</keyword>
<dbReference type="CDD" id="cd01174">
    <property type="entry name" value="ribokinase"/>
    <property type="match status" value="1"/>
</dbReference>
<dbReference type="Pfam" id="PF00294">
    <property type="entry name" value="PfkB"/>
    <property type="match status" value="1"/>
</dbReference>
<sequence length="302" mass="30039">MPEAPSVVVVGSINVDHVVTAPRFPRPGETIMGTSVSSSVGGKGANQAVAAALAGATVAMVAGTGDDADGARARERLVQRGVSTDDVAVLDAHVTGTAWITVAEQDNTIVVIAGANHHWAADTLPASIGTAAVMLAQLEIPVEVVHAAADRTTGLFVLNAAPAAMLPGPLLARCDVLVVNEHELAVVAGLDGVTDEDGISAAHDALRGRGVGAVVTTRGARGAIVTAADGVTTTLPAPRTDVVDTTGAGDAFTGVLAARLAAGDPLVEAARRGVIAGSLAVQAVGAQDSYPDFASCPTEAHP</sequence>
<feature type="binding site" evidence="9">
    <location>
        <position position="285"/>
    </location>
    <ligand>
        <name>K(+)</name>
        <dbReference type="ChEBI" id="CHEBI:29103"/>
    </ligand>
</feature>
<evidence type="ECO:0000256" key="6">
    <source>
        <dbReference type="ARBA" id="ARBA00022842"/>
    </source>
</evidence>
<accession>A0A7I7XG04</accession>
<evidence type="ECO:0000259" key="10">
    <source>
        <dbReference type="Pfam" id="PF00294"/>
    </source>
</evidence>
<feature type="binding site" evidence="9">
    <location>
        <begin position="42"/>
        <end position="46"/>
    </location>
    <ligand>
        <name>substrate</name>
    </ligand>
</feature>
<dbReference type="RefSeq" id="WP_163743837.1">
    <property type="nucleotide sequence ID" value="NZ_AP022610.1"/>
</dbReference>
<dbReference type="Proteomes" id="UP000466517">
    <property type="component" value="Chromosome"/>
</dbReference>
<comment type="subcellular location">
    <subcellularLocation>
        <location evidence="9">Cytoplasm</location>
    </subcellularLocation>
</comment>
<feature type="domain" description="Carbohydrate kinase PfkB" evidence="10">
    <location>
        <begin position="6"/>
        <end position="291"/>
    </location>
</feature>
<evidence type="ECO:0000313" key="12">
    <source>
        <dbReference type="Proteomes" id="UP000466517"/>
    </source>
</evidence>
<evidence type="ECO:0000313" key="11">
    <source>
        <dbReference type="EMBL" id="BBZ28122.1"/>
    </source>
</evidence>
<keyword evidence="6 9" id="KW-0460">Magnesium</keyword>
<feature type="binding site" evidence="9">
    <location>
        <position position="180"/>
    </location>
    <ligand>
        <name>ATP</name>
        <dbReference type="ChEBI" id="CHEBI:30616"/>
    </ligand>
</feature>
<dbReference type="GO" id="GO:0004747">
    <property type="term" value="F:ribokinase activity"/>
    <property type="evidence" value="ECO:0007669"/>
    <property type="project" value="UniProtKB-UniRule"/>
</dbReference>
<dbReference type="GO" id="GO:0046872">
    <property type="term" value="F:metal ion binding"/>
    <property type="evidence" value="ECO:0007669"/>
    <property type="project" value="UniProtKB-KW"/>
</dbReference>
<dbReference type="PANTHER" id="PTHR10584">
    <property type="entry name" value="SUGAR KINASE"/>
    <property type="match status" value="1"/>
</dbReference>
<keyword evidence="2 9" id="KW-0479">Metal-binding</keyword>
<dbReference type="GO" id="GO:0005829">
    <property type="term" value="C:cytosol"/>
    <property type="evidence" value="ECO:0007669"/>
    <property type="project" value="TreeGrafter"/>
</dbReference>
<keyword evidence="8 9" id="KW-0119">Carbohydrate metabolism</keyword>
<dbReference type="GO" id="GO:0005524">
    <property type="term" value="F:ATP binding"/>
    <property type="evidence" value="ECO:0007669"/>
    <property type="project" value="UniProtKB-UniRule"/>
</dbReference>
<comment type="function">
    <text evidence="9">Catalyzes the phosphorylation of ribose at O-5 in a reaction requiring ATP and magnesium. The resulting D-ribose-5-phosphate can then be used either for sythesis of nucleotides, histidine, and tryptophan, or as a component of the pentose phosphate pathway.</text>
</comment>